<organism evidence="2 3">
    <name type="scientific">Shinella lacus</name>
    <dbReference type="NCBI Taxonomy" id="2654216"/>
    <lineage>
        <taxon>Bacteria</taxon>
        <taxon>Pseudomonadati</taxon>
        <taxon>Pseudomonadota</taxon>
        <taxon>Alphaproteobacteria</taxon>
        <taxon>Hyphomicrobiales</taxon>
        <taxon>Rhizobiaceae</taxon>
        <taxon>Shinella</taxon>
    </lineage>
</organism>
<dbReference type="RefSeq" id="WP_256115561.1">
    <property type="nucleotide sequence ID" value="NZ_WHSB02000002.1"/>
</dbReference>
<keyword evidence="3" id="KW-1185">Reference proteome</keyword>
<evidence type="ECO:0000313" key="2">
    <source>
        <dbReference type="EMBL" id="MCQ4629405.1"/>
    </source>
</evidence>
<dbReference type="Proteomes" id="UP000996601">
    <property type="component" value="Unassembled WGS sequence"/>
</dbReference>
<feature type="transmembrane region" description="Helical" evidence="1">
    <location>
        <begin position="77"/>
        <end position="96"/>
    </location>
</feature>
<sequence length="137" mass="14782">MTTIASAPQPRPVVPFWFLRAARAVPAGILAQYLLAGLALFQDGLFWAWHGGLGLAIFLPIAAMALAAWLARPARALRWWTGLLVVLYVLQVVLIVSGQSFGSGLLQALHPFNGGLMLVASLVLVAKVERNRARTAR</sequence>
<reference evidence="2" key="1">
    <citation type="submission" date="2021-07" db="EMBL/GenBank/DDBJ databases">
        <title>Shinella sp. nov., a novel member of the genus Shinella from water.</title>
        <authorList>
            <person name="Deng Y."/>
        </authorList>
    </citation>
    <scope>NUCLEOTIDE SEQUENCE</scope>
    <source>
        <strain evidence="2">CPCC 100929</strain>
    </source>
</reference>
<evidence type="ECO:0000256" key="1">
    <source>
        <dbReference type="SAM" id="Phobius"/>
    </source>
</evidence>
<gene>
    <name evidence="2" type="ORF">GB927_005110</name>
</gene>
<name>A0ABT1R2J3_9HYPH</name>
<dbReference type="InterPro" id="IPR046192">
    <property type="entry name" value="DUF6220"/>
</dbReference>
<accession>A0ABT1R2J3</accession>
<proteinExistence type="predicted"/>
<keyword evidence="1" id="KW-0472">Membrane</keyword>
<keyword evidence="1" id="KW-0812">Transmembrane</keyword>
<feature type="transmembrane region" description="Helical" evidence="1">
    <location>
        <begin position="108"/>
        <end position="128"/>
    </location>
</feature>
<feature type="transmembrane region" description="Helical" evidence="1">
    <location>
        <begin position="47"/>
        <end position="70"/>
    </location>
</feature>
<dbReference type="Pfam" id="PF19728">
    <property type="entry name" value="DUF6220"/>
    <property type="match status" value="1"/>
</dbReference>
<protein>
    <submittedName>
        <fullName evidence="2">Uncharacterized protein</fullName>
    </submittedName>
</protein>
<dbReference type="EMBL" id="WHSB02000002">
    <property type="protein sequence ID" value="MCQ4629405.1"/>
    <property type="molecule type" value="Genomic_DNA"/>
</dbReference>
<comment type="caution">
    <text evidence="2">The sequence shown here is derived from an EMBL/GenBank/DDBJ whole genome shotgun (WGS) entry which is preliminary data.</text>
</comment>
<keyword evidence="1" id="KW-1133">Transmembrane helix</keyword>
<feature type="transmembrane region" description="Helical" evidence="1">
    <location>
        <begin position="21"/>
        <end position="41"/>
    </location>
</feature>
<evidence type="ECO:0000313" key="3">
    <source>
        <dbReference type="Proteomes" id="UP000996601"/>
    </source>
</evidence>